<feature type="signal peptide" evidence="5">
    <location>
        <begin position="1"/>
        <end position="22"/>
    </location>
</feature>
<gene>
    <name evidence="7" type="ORF">OH136_11485</name>
</gene>
<accession>A0AAE3IZW9</accession>
<evidence type="ECO:0000259" key="6">
    <source>
        <dbReference type="PROSITE" id="PS51123"/>
    </source>
</evidence>
<dbReference type="CDD" id="cd07185">
    <property type="entry name" value="OmpA_C-like"/>
    <property type="match status" value="1"/>
</dbReference>
<organism evidence="7 8">
    <name type="scientific">Halocynthiibacter halioticoli</name>
    <dbReference type="NCBI Taxonomy" id="2986804"/>
    <lineage>
        <taxon>Bacteria</taxon>
        <taxon>Pseudomonadati</taxon>
        <taxon>Pseudomonadota</taxon>
        <taxon>Alphaproteobacteria</taxon>
        <taxon>Rhodobacterales</taxon>
        <taxon>Paracoccaceae</taxon>
        <taxon>Halocynthiibacter</taxon>
    </lineage>
</organism>
<keyword evidence="3" id="KW-0998">Cell outer membrane</keyword>
<dbReference type="InterPro" id="IPR050330">
    <property type="entry name" value="Bact_OuterMem_StrucFunc"/>
</dbReference>
<dbReference type="PROSITE" id="PS51123">
    <property type="entry name" value="OMPA_2"/>
    <property type="match status" value="1"/>
</dbReference>
<dbReference type="PRINTS" id="PR01021">
    <property type="entry name" value="OMPADOMAIN"/>
</dbReference>
<reference evidence="7" key="1">
    <citation type="submission" date="2022-10" db="EMBL/GenBank/DDBJ databases">
        <authorList>
            <person name="Yue Y."/>
        </authorList>
    </citation>
    <scope>NUCLEOTIDE SEQUENCE</scope>
    <source>
        <strain evidence="7">Z654</strain>
    </source>
</reference>
<dbReference type="Pfam" id="PF00691">
    <property type="entry name" value="OmpA"/>
    <property type="match status" value="1"/>
</dbReference>
<comment type="subcellular location">
    <subcellularLocation>
        <location evidence="1">Cell outer membrane</location>
    </subcellularLocation>
</comment>
<feature type="chain" id="PRO_5042146448" evidence="5">
    <location>
        <begin position="23"/>
        <end position="228"/>
    </location>
</feature>
<dbReference type="PANTHER" id="PTHR30329">
    <property type="entry name" value="STATOR ELEMENT OF FLAGELLAR MOTOR COMPLEX"/>
    <property type="match status" value="1"/>
</dbReference>
<keyword evidence="8" id="KW-1185">Reference proteome</keyword>
<dbReference type="InterPro" id="IPR006664">
    <property type="entry name" value="OMP_bac"/>
</dbReference>
<evidence type="ECO:0000256" key="4">
    <source>
        <dbReference type="PROSITE-ProRule" id="PRU00473"/>
    </source>
</evidence>
<evidence type="ECO:0000256" key="1">
    <source>
        <dbReference type="ARBA" id="ARBA00004442"/>
    </source>
</evidence>
<dbReference type="PANTHER" id="PTHR30329:SF21">
    <property type="entry name" value="LIPOPROTEIN YIAD-RELATED"/>
    <property type="match status" value="1"/>
</dbReference>
<dbReference type="RefSeq" id="WP_263954015.1">
    <property type="nucleotide sequence ID" value="NZ_JAOYFC010000002.1"/>
</dbReference>
<dbReference type="EMBL" id="JAOYFC010000002">
    <property type="protein sequence ID" value="MCV6825175.1"/>
    <property type="molecule type" value="Genomic_DNA"/>
</dbReference>
<evidence type="ECO:0000313" key="8">
    <source>
        <dbReference type="Proteomes" id="UP001208041"/>
    </source>
</evidence>
<dbReference type="InterPro" id="IPR006665">
    <property type="entry name" value="OmpA-like"/>
</dbReference>
<dbReference type="GO" id="GO:0009279">
    <property type="term" value="C:cell outer membrane"/>
    <property type="evidence" value="ECO:0007669"/>
    <property type="project" value="UniProtKB-SubCell"/>
</dbReference>
<proteinExistence type="predicted"/>
<dbReference type="AlphaFoldDB" id="A0AAE3IZW9"/>
<dbReference type="InterPro" id="IPR036737">
    <property type="entry name" value="OmpA-like_sf"/>
</dbReference>
<evidence type="ECO:0000313" key="7">
    <source>
        <dbReference type="EMBL" id="MCV6825175.1"/>
    </source>
</evidence>
<keyword evidence="5" id="KW-0732">Signal</keyword>
<evidence type="ECO:0000256" key="5">
    <source>
        <dbReference type="SAM" id="SignalP"/>
    </source>
</evidence>
<evidence type="ECO:0000256" key="2">
    <source>
        <dbReference type="ARBA" id="ARBA00023136"/>
    </source>
</evidence>
<feature type="domain" description="OmpA-like" evidence="6">
    <location>
        <begin position="17"/>
        <end position="134"/>
    </location>
</feature>
<dbReference type="Gene3D" id="3.30.1330.60">
    <property type="entry name" value="OmpA-like domain"/>
    <property type="match status" value="1"/>
</dbReference>
<protein>
    <submittedName>
        <fullName evidence="7">OmpA family protein</fullName>
    </submittedName>
</protein>
<evidence type="ECO:0000256" key="3">
    <source>
        <dbReference type="ARBA" id="ARBA00023237"/>
    </source>
</evidence>
<dbReference type="Proteomes" id="UP001208041">
    <property type="component" value="Unassembled WGS sequence"/>
</dbReference>
<comment type="caution">
    <text evidence="7">The sequence shown here is derived from an EMBL/GenBank/DDBJ whole genome shotgun (WGS) entry which is preliminary data.</text>
</comment>
<name>A0AAE3IZW9_9RHOB</name>
<sequence length="228" mass="24443">MVTRFRFLIFLLCAIFPLAVKAQDIGTVNFEFDSFALDANSQAQIAEIAEKLKAQQSYKQTVVVGYTDAVGSNSYNQSLGQKRATAVAQALVALGVPVARIGSVKSRGENDLVVKVATAERANRRVTVTLDDILAACRSYRSINISQSSVGDELQADLTARLQKAAGYLKSLEKSGRNGSAYQMAGAAGEDCNVAVGLKADSERKVEYAKRCFCSSARMEVALGLISN</sequence>
<keyword evidence="2 4" id="KW-0472">Membrane</keyword>
<dbReference type="SUPFAM" id="SSF103088">
    <property type="entry name" value="OmpA-like"/>
    <property type="match status" value="1"/>
</dbReference>